<gene>
    <name evidence="2" type="ORF">SISSUDRAFT_1047610</name>
</gene>
<evidence type="ECO:0008006" key="4">
    <source>
        <dbReference type="Google" id="ProtNLM"/>
    </source>
</evidence>
<proteinExistence type="predicted"/>
<dbReference type="Proteomes" id="UP000076798">
    <property type="component" value="Unassembled WGS sequence"/>
</dbReference>
<protein>
    <recommendedName>
        <fullName evidence="4">F-box domain-containing protein</fullName>
    </recommendedName>
</protein>
<reference evidence="2 3" key="1">
    <citation type="journal article" date="2016" name="Mol. Biol. Evol.">
        <title>Comparative Genomics of Early-Diverging Mushroom-Forming Fungi Provides Insights into the Origins of Lignocellulose Decay Capabilities.</title>
        <authorList>
            <person name="Nagy L.G."/>
            <person name="Riley R."/>
            <person name="Tritt A."/>
            <person name="Adam C."/>
            <person name="Daum C."/>
            <person name="Floudas D."/>
            <person name="Sun H."/>
            <person name="Yadav J.S."/>
            <person name="Pangilinan J."/>
            <person name="Larsson K.H."/>
            <person name="Matsuura K."/>
            <person name="Barry K."/>
            <person name="Labutti K."/>
            <person name="Kuo R."/>
            <person name="Ohm R.A."/>
            <person name="Bhattacharya S.S."/>
            <person name="Shirouzu T."/>
            <person name="Yoshinaga Y."/>
            <person name="Martin F.M."/>
            <person name="Grigoriev I.V."/>
            <person name="Hibbett D.S."/>
        </authorList>
    </citation>
    <scope>NUCLEOTIDE SEQUENCE [LARGE SCALE GENOMIC DNA]</scope>
    <source>
        <strain evidence="2 3">HHB10207 ss-3</strain>
    </source>
</reference>
<accession>A0A166D0P1</accession>
<feature type="region of interest" description="Disordered" evidence="1">
    <location>
        <begin position="149"/>
        <end position="170"/>
    </location>
</feature>
<sequence>MSTCPAVTIPEEIFHRIMWCHHFSYREKFGFLSDQYHLQADRQFRFYALPDFQNARLVCRVWNNWLLNDFAFWKHFCIEGQRSLEIAKHLVARFPENLFHIRIRVDHGSDHEFFDCYESDEDGVETGDEDDVAMNAEVGHGEYVMAEGTEYSSSEESTDSDHEDRRASVPKGKMVAPTWIPKVPGPWVHEAIKLVSSILPHIRAISLRLPTETIDTALFCWAKIGAPSLRQCSLEATDYDERTAKDVERWLSSAPADRKQFRPPPPTLAPFVSRAPLLSSIVFMNYYVPICPDEDMDLDFARLERFALICDRHDAPLIGPLSTDIQTHLLIPTTLKKCRDLTLDLNTESFELSLQQLRQLPSLRRVTLGHGELRVNSSSPADLLPLPKFSLLHSVTLSNLFIRTALDRGVPSYHGIIQFLLDEIPVLECLHLIDVRFAIDAEPGDTPPSVRSSVLPKFRRLLIEDGTFHGALVAPLQLLPLMKCAPSLTRLTLTWCSKYMDEIQDLMKQFREDEDAGILCPQMKLFQVLISERNQPRRRVTRMIQDELDKIKDTRRLWRTEGRCVHTVTRSMPLNVFRQGYYGHFI</sequence>
<evidence type="ECO:0000313" key="3">
    <source>
        <dbReference type="Proteomes" id="UP000076798"/>
    </source>
</evidence>
<evidence type="ECO:0000313" key="2">
    <source>
        <dbReference type="EMBL" id="KZT38025.1"/>
    </source>
</evidence>
<evidence type="ECO:0000256" key="1">
    <source>
        <dbReference type="SAM" id="MobiDB-lite"/>
    </source>
</evidence>
<organism evidence="2 3">
    <name type="scientific">Sistotremastrum suecicum HHB10207 ss-3</name>
    <dbReference type="NCBI Taxonomy" id="1314776"/>
    <lineage>
        <taxon>Eukaryota</taxon>
        <taxon>Fungi</taxon>
        <taxon>Dikarya</taxon>
        <taxon>Basidiomycota</taxon>
        <taxon>Agaricomycotina</taxon>
        <taxon>Agaricomycetes</taxon>
        <taxon>Sistotremastrales</taxon>
        <taxon>Sistotremastraceae</taxon>
        <taxon>Sistotremastrum</taxon>
    </lineage>
</organism>
<keyword evidence="3" id="KW-1185">Reference proteome</keyword>
<dbReference type="EMBL" id="KV428071">
    <property type="protein sequence ID" value="KZT38025.1"/>
    <property type="molecule type" value="Genomic_DNA"/>
</dbReference>
<dbReference type="AlphaFoldDB" id="A0A166D0P1"/>
<name>A0A166D0P1_9AGAM</name>